<accession>A0A507BTV3</accession>
<dbReference type="SUPFAM" id="SSF48371">
    <property type="entry name" value="ARM repeat"/>
    <property type="match status" value="3"/>
</dbReference>
<dbReference type="Proteomes" id="UP000319731">
    <property type="component" value="Unassembled WGS sequence"/>
</dbReference>
<dbReference type="RefSeq" id="XP_031022343.1">
    <property type="nucleotide sequence ID" value="XM_031171694.1"/>
</dbReference>
<evidence type="ECO:0000313" key="3">
    <source>
        <dbReference type="Proteomes" id="UP000319731"/>
    </source>
</evidence>
<gene>
    <name evidence="2" type="ORF">SmJEL517_g05768</name>
</gene>
<feature type="compositionally biased region" description="Polar residues" evidence="1">
    <location>
        <begin position="69"/>
        <end position="78"/>
    </location>
</feature>
<dbReference type="GeneID" id="42006991"/>
<proteinExistence type="predicted"/>
<dbReference type="InterPro" id="IPR016024">
    <property type="entry name" value="ARM-type_fold"/>
</dbReference>
<evidence type="ECO:0000256" key="1">
    <source>
        <dbReference type="SAM" id="MobiDB-lite"/>
    </source>
</evidence>
<organism evidence="2 3">
    <name type="scientific">Synchytrium microbalum</name>
    <dbReference type="NCBI Taxonomy" id="1806994"/>
    <lineage>
        <taxon>Eukaryota</taxon>
        <taxon>Fungi</taxon>
        <taxon>Fungi incertae sedis</taxon>
        <taxon>Chytridiomycota</taxon>
        <taxon>Chytridiomycota incertae sedis</taxon>
        <taxon>Chytridiomycetes</taxon>
        <taxon>Synchytriales</taxon>
        <taxon>Synchytriaceae</taxon>
        <taxon>Synchytrium</taxon>
    </lineage>
</organism>
<protein>
    <submittedName>
        <fullName evidence="2">Uncharacterized protein</fullName>
    </submittedName>
</protein>
<dbReference type="Gene3D" id="1.25.10.10">
    <property type="entry name" value="Leucine-rich Repeat Variant"/>
    <property type="match status" value="4"/>
</dbReference>
<sequence length="1957" mass="216260">MTKKLNSLKPEEAESISKWAIATKSFIDRIPTNNASTLSSNEQITTTPRKPPSKDIEDDDDPSPIPPSTRTSNDGSSHAQVLEQTIVHCAVQLVPVLGHSNPKTRAKAVAMLFQLAVLLDPTVATQQSKVDRVSTALQVDERGYHGHIHELFHYLASPMSCIALPMISGLESLSKSSNWTTRGASISAMTRILFENEKMFGQDDHLRVVWNLFFTLGSNSKHRFFPDRIVVIKALGLLAPLYCLSDSSLTQQIVKVLLGLKDKTSAESEAIKGTLKKVFDKLGESANKDPKASGYQMFSDLLQSQSESAHDLLPWALETYTTSLVPSLREKGGGKKPVILAESDMIAFVEFLSTLQNHLQSASPLIRYSTCLCLHTALTLCPSLLSPSSPYTTKLVMGVADLDYLTAFLYTSLLPKITHSTPELSQDVENVIAQYRRQDLIGQSYDKRYMKKDVDVSHNAKSIDLFIILDAVIKYVPVPPKTYLSKAVSSLASLKPTQRLKSLDVIRAYVSQTPQIDVEVIDALLPLIQTSDSVLQASVVQVAKAILPSLSRAQPQDVSFVWHTMHPLLQSSTNEKTTLAMVELCSCLPLQLLNQSDRTELLMCLFDLAFDAHAGVRAKVYNVLSQCATLWETGSERITAIAILFLSLGDGSLECVKQISNYLTTFEPVIPASVLELVKLLPKASESGLRAVLKVYDDIANKICNVQTSCAPLVEVITADESVDRFWEFFLSDVPENQLVRPDDYSYTRNFVQAPFWISLLLCKFRLPPPPASTSGEVVDRRIVPASPASKRRFACGFMLCLMPTAGMPDPILRVLACEALVRCCFGDYKVFPGALKGLLENTAGQMLIHKQWTYQRSAIDIVSLLLLARLSNGISQILFHQYFDVALEWTANASSAIVKIGALKLAEVFLKVFPKATGAKIEELRDRVRTLIVDKENEIRRLACKLYPIIFKQTPAAMMEVSWNYLLSEIKVISKGGLAAAADPLVASLTPADCDHVIRTSIIASAYLPTNPVLSDQIVQSLLPYLHHSSPEFRVAAIQSILQHTSRLDKDRVAPLMWIVLPLYADPQSHVRVLFDRFLKRQPLVRNEWHIDPHGEDDEALINGTLEDSLGDESVITSNLQHFTDFGFLEDGEEDFFELGTEHMAEGYPRRQPLISTHLVSSLRQVAQLITSVLSPESGSQVVYYLQEMQKNRQLEASTILVLSELSSMLESAMPTIVDIMISHLANDVSQHSNTAMEACLIGLRNISENSPLAFKQVLGRLTAASAVTNEGDIIALLHISDVIAEKAAPKAVDVLRRYVPVISSARHSSRKRRWAVYLCVEMALLAGADEMMKLLDAIQAFMDAYEDEDDDNNLRIHVYSCLSRILVQLGPKHPFFRALIASAKKEARHKDVKIRLRALSIFEIFINHMTGDESMNFAILFLSDTDASIRDEARRVLAMEGLLEFCATKVRNLSVTASPSRNLSVSGSVSRGLSLAGGLGAPSEAGTNRSQFYDHGDSRASSSELLNKAVVVPSRGSKWNARFYGLPTGVSQPPAPSSVVKNLESKATPSMASASPDVVAKHSWALHIDPLVLLKECCKQATPVAEELVESLLVEVERAIRESGGQDESSDASDLESEVHAIESAGQILCALNGASHKASTYVDRLQSLLKLCNTSSESIREALFADLESSFFFFDETMDAPIVSEEQYQTFEAMKKLSQEATQEVVKTGKVDKLGQLEAKRNELVDVIDTESDRIRRFTVLSVHGTIAYAKYFAANPNTKPIEALEFLETLSSQEHWGIRMAAIESITMIANAHVAPGTGDIQIKVSSMLGAVVSRFETERSTLFRRKVDLLHLMRHLLNHSRVSGTTSPTLTTRIVAILLDLWTDVDQEVRAESIRMMQQMLEWGVPEAISLFSSSNSMSDKVTISGQASMLMARPEYEQKNELLQLLKWGFTHPMSKSRSPSKVSGSKTVLG</sequence>
<comment type="caution">
    <text evidence="2">The sequence shown here is derived from an EMBL/GenBank/DDBJ whole genome shotgun (WGS) entry which is preliminary data.</text>
</comment>
<dbReference type="EMBL" id="QEAO01000058">
    <property type="protein sequence ID" value="TPX30748.1"/>
    <property type="molecule type" value="Genomic_DNA"/>
</dbReference>
<evidence type="ECO:0000313" key="2">
    <source>
        <dbReference type="EMBL" id="TPX30748.1"/>
    </source>
</evidence>
<feature type="compositionally biased region" description="Polar residues" evidence="1">
    <location>
        <begin position="31"/>
        <end position="48"/>
    </location>
</feature>
<dbReference type="InterPro" id="IPR011989">
    <property type="entry name" value="ARM-like"/>
</dbReference>
<name>A0A507BTV3_9FUNG</name>
<feature type="region of interest" description="Disordered" evidence="1">
    <location>
        <begin position="1482"/>
        <end position="1501"/>
    </location>
</feature>
<keyword evidence="3" id="KW-1185">Reference proteome</keyword>
<feature type="region of interest" description="Disordered" evidence="1">
    <location>
        <begin position="31"/>
        <end position="78"/>
    </location>
</feature>
<reference evidence="2 3" key="1">
    <citation type="journal article" date="2019" name="Sci. Rep.">
        <title>Comparative genomics of chytrid fungi reveal insights into the obligate biotrophic and pathogenic lifestyle of Synchytrium endobioticum.</title>
        <authorList>
            <person name="van de Vossenberg B.T.L.H."/>
            <person name="Warris S."/>
            <person name="Nguyen H.D.T."/>
            <person name="van Gent-Pelzer M.P.E."/>
            <person name="Joly D.L."/>
            <person name="van de Geest H.C."/>
            <person name="Bonants P.J.M."/>
            <person name="Smith D.S."/>
            <person name="Levesque C.A."/>
            <person name="van der Lee T.A.J."/>
        </authorList>
    </citation>
    <scope>NUCLEOTIDE SEQUENCE [LARGE SCALE GENOMIC DNA]</scope>
    <source>
        <strain evidence="2 3">JEL517</strain>
    </source>
</reference>
<dbReference type="OrthoDB" id="2100425at2759"/>